<comment type="subcellular location">
    <subcellularLocation>
        <location evidence="1">Cell membrane</location>
        <topology evidence="1">Multi-pass membrane protein</topology>
    </subcellularLocation>
</comment>
<keyword evidence="2" id="KW-1003">Cell membrane</keyword>
<dbReference type="InterPro" id="IPR023299">
    <property type="entry name" value="ATPase_P-typ_cyto_dom_N"/>
</dbReference>
<evidence type="ECO:0000313" key="3">
    <source>
        <dbReference type="EMBL" id="CAI9759186.1"/>
    </source>
</evidence>
<keyword evidence="4" id="KW-1185">Reference proteome</keyword>
<dbReference type="GO" id="GO:0000166">
    <property type="term" value="F:nucleotide binding"/>
    <property type="evidence" value="ECO:0007669"/>
    <property type="project" value="InterPro"/>
</dbReference>
<proteinExistence type="predicted"/>
<evidence type="ECO:0000256" key="2">
    <source>
        <dbReference type="ARBA" id="ARBA00022475"/>
    </source>
</evidence>
<dbReference type="GO" id="GO:0019829">
    <property type="term" value="F:ATPase-coupled monoatomic cation transmembrane transporter activity"/>
    <property type="evidence" value="ECO:0007669"/>
    <property type="project" value="TreeGrafter"/>
</dbReference>
<dbReference type="AlphaFoldDB" id="A0AAD1Z0G9"/>
<dbReference type="InterPro" id="IPR050510">
    <property type="entry name" value="Cation_transp_ATPase_P-type"/>
</dbReference>
<organism evidence="3 4">
    <name type="scientific">Fraxinus pennsylvanica</name>
    <dbReference type="NCBI Taxonomy" id="56036"/>
    <lineage>
        <taxon>Eukaryota</taxon>
        <taxon>Viridiplantae</taxon>
        <taxon>Streptophyta</taxon>
        <taxon>Embryophyta</taxon>
        <taxon>Tracheophyta</taxon>
        <taxon>Spermatophyta</taxon>
        <taxon>Magnoliopsida</taxon>
        <taxon>eudicotyledons</taxon>
        <taxon>Gunneridae</taxon>
        <taxon>Pentapetalae</taxon>
        <taxon>asterids</taxon>
        <taxon>lamiids</taxon>
        <taxon>Lamiales</taxon>
        <taxon>Oleaceae</taxon>
        <taxon>Oleeae</taxon>
        <taxon>Fraxinus</taxon>
    </lineage>
</organism>
<dbReference type="Proteomes" id="UP000834106">
    <property type="component" value="Chromosome 4"/>
</dbReference>
<dbReference type="GO" id="GO:0005886">
    <property type="term" value="C:plasma membrane"/>
    <property type="evidence" value="ECO:0007669"/>
    <property type="project" value="UniProtKB-SubCell"/>
</dbReference>
<gene>
    <name evidence="3" type="ORF">FPE_LOCUS6616</name>
</gene>
<dbReference type="GO" id="GO:1902600">
    <property type="term" value="P:proton transmembrane transport"/>
    <property type="evidence" value="ECO:0007669"/>
    <property type="project" value="TreeGrafter"/>
</dbReference>
<dbReference type="Gene3D" id="3.40.1110.10">
    <property type="entry name" value="Calcium-transporting ATPase, cytoplasmic domain N"/>
    <property type="match status" value="1"/>
</dbReference>
<reference evidence="3" key="1">
    <citation type="submission" date="2023-05" db="EMBL/GenBank/DDBJ databases">
        <authorList>
            <person name="Huff M."/>
        </authorList>
    </citation>
    <scope>NUCLEOTIDE SEQUENCE</scope>
</reference>
<dbReference type="Gene3D" id="1.20.1110.10">
    <property type="entry name" value="Calcium-transporting ATPase, transmembrane domain"/>
    <property type="match status" value="1"/>
</dbReference>
<evidence type="ECO:0000313" key="4">
    <source>
        <dbReference type="Proteomes" id="UP000834106"/>
    </source>
</evidence>
<name>A0AAD1Z0G9_9LAMI</name>
<accession>A0AAD1Z0G9</accession>
<dbReference type="Gene3D" id="3.40.50.1000">
    <property type="entry name" value="HAD superfamily/HAD-like"/>
    <property type="match status" value="1"/>
</dbReference>
<dbReference type="PANTHER" id="PTHR43294:SF21">
    <property type="entry name" value="CATION TRANSPORTING ATPASE"/>
    <property type="match status" value="1"/>
</dbReference>
<protein>
    <submittedName>
        <fullName evidence="3">Uncharacterized protein</fullName>
    </submittedName>
</protein>
<dbReference type="PANTHER" id="PTHR43294">
    <property type="entry name" value="SODIUM/POTASSIUM-TRANSPORTING ATPASE SUBUNIT ALPHA"/>
    <property type="match status" value="1"/>
</dbReference>
<sequence length="146" mass="15704">MVAKNAFVQKLTSVETLGCTTVICSDQTSTLTTNWMAVAKLVAMGSKIAQVCNDADVEKSKHHHVTSIKGSSSQRGPSSNQGLPNCWLLCYGCTDSLTETSLPKETMTGDNSLLYKLKKLASLWASNSDISGENFADSHTEILISE</sequence>
<dbReference type="InterPro" id="IPR023214">
    <property type="entry name" value="HAD_sf"/>
</dbReference>
<evidence type="ECO:0000256" key="1">
    <source>
        <dbReference type="ARBA" id="ARBA00004651"/>
    </source>
</evidence>
<keyword evidence="2" id="KW-0472">Membrane</keyword>
<dbReference type="EMBL" id="OU503039">
    <property type="protein sequence ID" value="CAI9759186.1"/>
    <property type="molecule type" value="Genomic_DNA"/>
</dbReference>